<evidence type="ECO:0000256" key="2">
    <source>
        <dbReference type="ARBA" id="ARBA00023015"/>
    </source>
</evidence>
<dbReference type="SUPFAM" id="SSF53850">
    <property type="entry name" value="Periplasmic binding protein-like II"/>
    <property type="match status" value="1"/>
</dbReference>
<evidence type="ECO:0000256" key="1">
    <source>
        <dbReference type="ARBA" id="ARBA00009437"/>
    </source>
</evidence>
<evidence type="ECO:0000259" key="5">
    <source>
        <dbReference type="PROSITE" id="PS50931"/>
    </source>
</evidence>
<evidence type="ECO:0000313" key="6">
    <source>
        <dbReference type="EMBL" id="GEN64497.1"/>
    </source>
</evidence>
<protein>
    <recommendedName>
        <fullName evidence="5">HTH lysR-type domain-containing protein</fullName>
    </recommendedName>
</protein>
<dbReference type="InterPro" id="IPR005119">
    <property type="entry name" value="LysR_subst-bd"/>
</dbReference>
<dbReference type="PANTHER" id="PTHR30419">
    <property type="entry name" value="HTH-TYPE TRANSCRIPTIONAL REGULATOR YBHD"/>
    <property type="match status" value="1"/>
</dbReference>
<evidence type="ECO:0000256" key="4">
    <source>
        <dbReference type="ARBA" id="ARBA00023163"/>
    </source>
</evidence>
<dbReference type="InterPro" id="IPR036388">
    <property type="entry name" value="WH-like_DNA-bd_sf"/>
</dbReference>
<dbReference type="Proteomes" id="UP000321746">
    <property type="component" value="Unassembled WGS sequence"/>
</dbReference>
<dbReference type="OrthoDB" id="9775392at2"/>
<dbReference type="PROSITE" id="PS50931">
    <property type="entry name" value="HTH_LYSR"/>
    <property type="match status" value="1"/>
</dbReference>
<gene>
    <name evidence="6" type="ORF">AOE01nite_27210</name>
</gene>
<dbReference type="EMBL" id="BJYG01000043">
    <property type="protein sequence ID" value="GEN64497.1"/>
    <property type="molecule type" value="Genomic_DNA"/>
</dbReference>
<dbReference type="InterPro" id="IPR000847">
    <property type="entry name" value="LysR_HTH_N"/>
</dbReference>
<comment type="similarity">
    <text evidence="1">Belongs to the LysR transcriptional regulatory family.</text>
</comment>
<dbReference type="InterPro" id="IPR050950">
    <property type="entry name" value="HTH-type_LysR_regulators"/>
</dbReference>
<dbReference type="GO" id="GO:0003700">
    <property type="term" value="F:DNA-binding transcription factor activity"/>
    <property type="evidence" value="ECO:0007669"/>
    <property type="project" value="InterPro"/>
</dbReference>
<name>A0A511XNK9_9PROT</name>
<dbReference type="Gene3D" id="1.10.10.10">
    <property type="entry name" value="Winged helix-like DNA-binding domain superfamily/Winged helix DNA-binding domain"/>
    <property type="match status" value="1"/>
</dbReference>
<proteinExistence type="inferred from homology"/>
<dbReference type="Pfam" id="PF00126">
    <property type="entry name" value="HTH_1"/>
    <property type="match status" value="1"/>
</dbReference>
<dbReference type="AlphaFoldDB" id="A0A511XNK9"/>
<dbReference type="FunFam" id="1.10.10.10:FF:000001">
    <property type="entry name" value="LysR family transcriptional regulator"/>
    <property type="match status" value="1"/>
</dbReference>
<keyword evidence="2" id="KW-0805">Transcription regulation</keyword>
<keyword evidence="3" id="KW-0238">DNA-binding</keyword>
<feature type="domain" description="HTH lysR-type" evidence="5">
    <location>
        <begin position="1"/>
        <end position="58"/>
    </location>
</feature>
<organism evidence="6 7">
    <name type="scientific">Acetobacter oeni</name>
    <dbReference type="NCBI Taxonomy" id="304077"/>
    <lineage>
        <taxon>Bacteria</taxon>
        <taxon>Pseudomonadati</taxon>
        <taxon>Pseudomonadota</taxon>
        <taxon>Alphaproteobacteria</taxon>
        <taxon>Acetobacterales</taxon>
        <taxon>Acetobacteraceae</taxon>
        <taxon>Acetobacter</taxon>
    </lineage>
</organism>
<dbReference type="GO" id="GO:0005829">
    <property type="term" value="C:cytosol"/>
    <property type="evidence" value="ECO:0007669"/>
    <property type="project" value="TreeGrafter"/>
</dbReference>
<comment type="caution">
    <text evidence="6">The sequence shown here is derived from an EMBL/GenBank/DDBJ whole genome shotgun (WGS) entry which is preliminary data.</text>
</comment>
<evidence type="ECO:0000256" key="3">
    <source>
        <dbReference type="ARBA" id="ARBA00023125"/>
    </source>
</evidence>
<dbReference type="InterPro" id="IPR036390">
    <property type="entry name" value="WH_DNA-bd_sf"/>
</dbReference>
<keyword evidence="4" id="KW-0804">Transcription</keyword>
<dbReference type="Gene3D" id="3.40.190.10">
    <property type="entry name" value="Periplasmic binding protein-like II"/>
    <property type="match status" value="1"/>
</dbReference>
<dbReference type="SUPFAM" id="SSF46785">
    <property type="entry name" value="Winged helix' DNA-binding domain"/>
    <property type="match status" value="1"/>
</dbReference>
<dbReference type="Pfam" id="PF03466">
    <property type="entry name" value="LysR_substrate"/>
    <property type="match status" value="1"/>
</dbReference>
<dbReference type="GO" id="GO:0003677">
    <property type="term" value="F:DNA binding"/>
    <property type="evidence" value="ECO:0007669"/>
    <property type="project" value="UniProtKB-KW"/>
</dbReference>
<sequence length="180" mass="20158">MFLKQLHYLREIERYRSFSKAAKACNVSQPALSRAVRQLEEELGVTIIDRKKKVFGITGDGARVLKWAHDILRGVTELRNEVSVAKKESAGIIKIGVIPTAVHIVPAVIEAVEKRCGDCGSEVFVLPNLSIIEKLISRELDIGVMYYDQCPQAKAFEVRTLYAEQHQLGECREIAPRAPV</sequence>
<reference evidence="6 7" key="1">
    <citation type="submission" date="2019-07" db="EMBL/GenBank/DDBJ databases">
        <title>Whole genome shotgun sequence of Acetobacter oeni NBRC 105207.</title>
        <authorList>
            <person name="Hosoyama A."/>
            <person name="Uohara A."/>
            <person name="Ohji S."/>
            <person name="Ichikawa N."/>
        </authorList>
    </citation>
    <scope>NUCLEOTIDE SEQUENCE [LARGE SCALE GENOMIC DNA]</scope>
    <source>
        <strain evidence="6 7">NBRC 105207</strain>
    </source>
</reference>
<keyword evidence="7" id="KW-1185">Reference proteome</keyword>
<dbReference type="PRINTS" id="PR00039">
    <property type="entry name" value="HTHLYSR"/>
</dbReference>
<evidence type="ECO:0000313" key="7">
    <source>
        <dbReference type="Proteomes" id="UP000321746"/>
    </source>
</evidence>
<accession>A0A511XNK9</accession>